<evidence type="ECO:0000313" key="2">
    <source>
        <dbReference type="Proteomes" id="UP000308600"/>
    </source>
</evidence>
<reference evidence="1 2" key="1">
    <citation type="journal article" date="2019" name="Nat. Ecol. Evol.">
        <title>Megaphylogeny resolves global patterns of mushroom evolution.</title>
        <authorList>
            <person name="Varga T."/>
            <person name="Krizsan K."/>
            <person name="Foldi C."/>
            <person name="Dima B."/>
            <person name="Sanchez-Garcia M."/>
            <person name="Sanchez-Ramirez S."/>
            <person name="Szollosi G.J."/>
            <person name="Szarkandi J.G."/>
            <person name="Papp V."/>
            <person name="Albert L."/>
            <person name="Andreopoulos W."/>
            <person name="Angelini C."/>
            <person name="Antonin V."/>
            <person name="Barry K.W."/>
            <person name="Bougher N.L."/>
            <person name="Buchanan P."/>
            <person name="Buyck B."/>
            <person name="Bense V."/>
            <person name="Catcheside P."/>
            <person name="Chovatia M."/>
            <person name="Cooper J."/>
            <person name="Damon W."/>
            <person name="Desjardin D."/>
            <person name="Finy P."/>
            <person name="Geml J."/>
            <person name="Haridas S."/>
            <person name="Hughes K."/>
            <person name="Justo A."/>
            <person name="Karasinski D."/>
            <person name="Kautmanova I."/>
            <person name="Kiss B."/>
            <person name="Kocsube S."/>
            <person name="Kotiranta H."/>
            <person name="LaButti K.M."/>
            <person name="Lechner B.E."/>
            <person name="Liimatainen K."/>
            <person name="Lipzen A."/>
            <person name="Lukacs Z."/>
            <person name="Mihaltcheva S."/>
            <person name="Morgado L.N."/>
            <person name="Niskanen T."/>
            <person name="Noordeloos M.E."/>
            <person name="Ohm R.A."/>
            <person name="Ortiz-Santana B."/>
            <person name="Ovrebo C."/>
            <person name="Racz N."/>
            <person name="Riley R."/>
            <person name="Savchenko A."/>
            <person name="Shiryaev A."/>
            <person name="Soop K."/>
            <person name="Spirin V."/>
            <person name="Szebenyi C."/>
            <person name="Tomsovsky M."/>
            <person name="Tulloss R.E."/>
            <person name="Uehling J."/>
            <person name="Grigoriev I.V."/>
            <person name="Vagvolgyi C."/>
            <person name="Papp T."/>
            <person name="Martin F.M."/>
            <person name="Miettinen O."/>
            <person name="Hibbett D.S."/>
            <person name="Nagy L.G."/>
        </authorList>
    </citation>
    <scope>NUCLEOTIDE SEQUENCE [LARGE SCALE GENOMIC DNA]</scope>
    <source>
        <strain evidence="1 2">NL-1719</strain>
    </source>
</reference>
<protein>
    <submittedName>
        <fullName evidence="1">MFS general substrate transporter</fullName>
    </submittedName>
</protein>
<organism evidence="1 2">
    <name type="scientific">Pluteus cervinus</name>
    <dbReference type="NCBI Taxonomy" id="181527"/>
    <lineage>
        <taxon>Eukaryota</taxon>
        <taxon>Fungi</taxon>
        <taxon>Dikarya</taxon>
        <taxon>Basidiomycota</taxon>
        <taxon>Agaricomycotina</taxon>
        <taxon>Agaricomycetes</taxon>
        <taxon>Agaricomycetidae</taxon>
        <taxon>Agaricales</taxon>
        <taxon>Pluteineae</taxon>
        <taxon>Pluteaceae</taxon>
        <taxon>Pluteus</taxon>
    </lineage>
</organism>
<proteinExistence type="predicted"/>
<dbReference type="EMBL" id="ML209080">
    <property type="protein sequence ID" value="TFK59104.1"/>
    <property type="molecule type" value="Genomic_DNA"/>
</dbReference>
<name>A0ACD3A1B5_9AGAR</name>
<keyword evidence="2" id="KW-1185">Reference proteome</keyword>
<dbReference type="Proteomes" id="UP000308600">
    <property type="component" value="Unassembled WGS sequence"/>
</dbReference>
<sequence>MSSSAHDPSSIDNPGVAKTKAKAGESWTANETQVLPKNRLGIVFSGLMCCKSLLTSISQTIIATALPTIVADLGDGAHYSWVGSAYLLAAASLAPIYGKLSDLIGRKPLLYSSIFFFLVGSALCGAAKTMTWLIVCRAVQGIGGGAIMQLVNITISDIVPLQKRAGYGGLLGATWGIASVIGPLLGGVFTDHVSWRWCFWINLPTGGVAAVILFLFLNLNPHEGRPFKEYLEEFDFVGLFLIVVGVVCLLIGFNQSETSWSSKSTIALLAVGVALLVLGGINEMYTKRQPILPPRLFKTRTTGIILVTVFLHALAFFAGAYYLPVYFQALGSSATGAGVRMLPFSLGLALMSAVSGIITSRTGEYRMVMWFGFAVFTLGMGLMTMLDITSTVAMKVLYPLVAAIGIGCLFQIPLIGLQAAMPQKDMATSTGALGFIRY</sequence>
<accession>A0ACD3A1B5</accession>
<gene>
    <name evidence="1" type="ORF">BDN72DRAFT_781203</name>
</gene>
<evidence type="ECO:0000313" key="1">
    <source>
        <dbReference type="EMBL" id="TFK59104.1"/>
    </source>
</evidence>